<dbReference type="GO" id="GO:0009073">
    <property type="term" value="P:aromatic amino acid family biosynthetic process"/>
    <property type="evidence" value="ECO:0007669"/>
    <property type="project" value="UniProtKB-UniRule"/>
</dbReference>
<organism evidence="4 5">
    <name type="scientific">Selenobaculum gibii</name>
    <dbReference type="NCBI Taxonomy" id="3054208"/>
    <lineage>
        <taxon>Bacteria</taxon>
        <taxon>Bacillati</taxon>
        <taxon>Bacillota</taxon>
        <taxon>Negativicutes</taxon>
        <taxon>Selenomonadales</taxon>
        <taxon>Selenomonadaceae</taxon>
        <taxon>Selenobaculum</taxon>
    </lineage>
</organism>
<dbReference type="KEGG" id="sgbi:P3F81_08495"/>
<dbReference type="InterPro" id="IPR008243">
    <property type="entry name" value="Chorismate_mutase_AroH"/>
</dbReference>
<accession>A0A9Y2AFM6</accession>
<dbReference type="PANTHER" id="PTHR21164">
    <property type="entry name" value="CHORISMATE MUTASE"/>
    <property type="match status" value="1"/>
</dbReference>
<feature type="binding site" evidence="2">
    <location>
        <position position="105"/>
    </location>
    <ligand>
        <name>prephenate</name>
        <dbReference type="ChEBI" id="CHEBI:29934"/>
    </ligand>
</feature>
<reference evidence="4" key="1">
    <citation type="submission" date="2023-03" db="EMBL/GenBank/DDBJ databases">
        <title>Selenobaculum gbiensis gen. nov. sp. nov., a new bacterium isolated from the gut microbiota of IBD patient.</title>
        <authorList>
            <person name="Yeo S."/>
            <person name="Park H."/>
            <person name="Huh C.S."/>
        </authorList>
    </citation>
    <scope>NUCLEOTIDE SEQUENCE</scope>
    <source>
        <strain evidence="4">ICN-92133</strain>
    </source>
</reference>
<dbReference type="SUPFAM" id="SSF55298">
    <property type="entry name" value="YjgF-like"/>
    <property type="match status" value="1"/>
</dbReference>
<name>A0A9Y2AFM6_9FIRM</name>
<keyword evidence="5" id="KW-1185">Reference proteome</keyword>
<keyword evidence="2 3" id="KW-0057">Aromatic amino acid biosynthesis</keyword>
<dbReference type="CDD" id="cd02185">
    <property type="entry name" value="AroH"/>
    <property type="match status" value="1"/>
</dbReference>
<evidence type="ECO:0000313" key="4">
    <source>
        <dbReference type="EMBL" id="WIW69954.1"/>
    </source>
</evidence>
<dbReference type="EC" id="5.4.99.5" evidence="1 3"/>
<dbReference type="PIRSF" id="PIRSF005965">
    <property type="entry name" value="Chor_mut_AroH"/>
    <property type="match status" value="1"/>
</dbReference>
<sequence>MQGIRGAITVGENKKEIIFEAVQDLLNQLVEKNDLALSDIGAAIFSATPDLNAAFPAAAARKIGWNLVPLFGTQELDVENGLDMCVRVLLLVNTDKKQEEIAHVYLGESNCLRPDLAKNILD</sequence>
<dbReference type="InterPro" id="IPR035959">
    <property type="entry name" value="RutC-like_sf"/>
</dbReference>
<dbReference type="GO" id="GO:0046417">
    <property type="term" value="P:chorismate metabolic process"/>
    <property type="evidence" value="ECO:0007669"/>
    <property type="project" value="TreeGrafter"/>
</dbReference>
<dbReference type="NCBIfam" id="TIGR01796">
    <property type="entry name" value="CM_mono_aroH"/>
    <property type="match status" value="1"/>
</dbReference>
<gene>
    <name evidence="4" type="primary">aroH</name>
    <name evidence="4" type="ORF">P3F81_08495</name>
</gene>
<evidence type="ECO:0000313" key="5">
    <source>
        <dbReference type="Proteomes" id="UP001243623"/>
    </source>
</evidence>
<feature type="binding site" evidence="2">
    <location>
        <position position="5"/>
    </location>
    <ligand>
        <name>prephenate</name>
        <dbReference type="ChEBI" id="CHEBI:29934"/>
    </ligand>
</feature>
<evidence type="ECO:0000256" key="3">
    <source>
        <dbReference type="PROSITE-ProRule" id="PRU00514"/>
    </source>
</evidence>
<keyword evidence="2 3" id="KW-0028">Amino-acid biosynthesis</keyword>
<dbReference type="GO" id="GO:0004106">
    <property type="term" value="F:chorismate mutase activity"/>
    <property type="evidence" value="ECO:0007669"/>
    <property type="project" value="UniProtKB-UniRule"/>
</dbReference>
<dbReference type="Pfam" id="PF07736">
    <property type="entry name" value="CM_1"/>
    <property type="match status" value="1"/>
</dbReference>
<feature type="binding site" evidence="2">
    <location>
        <position position="87"/>
    </location>
    <ligand>
        <name>prephenate</name>
        <dbReference type="ChEBI" id="CHEBI:29934"/>
    </ligand>
</feature>
<dbReference type="PANTHER" id="PTHR21164:SF0">
    <property type="entry name" value="CHORISMATE MUTASE AROH"/>
    <property type="match status" value="1"/>
</dbReference>
<keyword evidence="3 4" id="KW-0413">Isomerase</keyword>
<evidence type="ECO:0000256" key="2">
    <source>
        <dbReference type="PIRSR" id="PIRSR005965-1"/>
    </source>
</evidence>
<dbReference type="GO" id="GO:0008652">
    <property type="term" value="P:amino acid biosynthetic process"/>
    <property type="evidence" value="ECO:0007669"/>
    <property type="project" value="UniProtKB-UniRule"/>
</dbReference>
<dbReference type="AlphaFoldDB" id="A0A9Y2AFM6"/>
<evidence type="ECO:0000256" key="1">
    <source>
        <dbReference type="NCBIfam" id="TIGR01796"/>
    </source>
</evidence>
<dbReference type="Proteomes" id="UP001243623">
    <property type="component" value="Chromosome"/>
</dbReference>
<dbReference type="EMBL" id="CP120678">
    <property type="protein sequence ID" value="WIW69954.1"/>
    <property type="molecule type" value="Genomic_DNA"/>
</dbReference>
<protein>
    <recommendedName>
        <fullName evidence="1 3">chorismate mutase</fullName>
        <ecNumber evidence="1 3">5.4.99.5</ecNumber>
    </recommendedName>
</protein>
<proteinExistence type="predicted"/>
<dbReference type="RefSeq" id="WP_147669732.1">
    <property type="nucleotide sequence ID" value="NZ_CP120678.1"/>
</dbReference>
<dbReference type="Gene3D" id="3.30.1330.40">
    <property type="entry name" value="RutC-like"/>
    <property type="match status" value="1"/>
</dbReference>
<comment type="catalytic activity">
    <reaction evidence="3">
        <text>chorismate = prephenate</text>
        <dbReference type="Rhea" id="RHEA:13897"/>
        <dbReference type="ChEBI" id="CHEBI:29748"/>
        <dbReference type="ChEBI" id="CHEBI:29934"/>
        <dbReference type="EC" id="5.4.99.5"/>
    </reaction>
</comment>
<dbReference type="PROSITE" id="PS51167">
    <property type="entry name" value="CHORISMATE_MUT_1"/>
    <property type="match status" value="1"/>
</dbReference>